<reference evidence="1" key="1">
    <citation type="submission" date="2022-12" db="EMBL/GenBank/DDBJ databases">
        <title>Vibrio parahaemolyticus become highly virulent by producing novel Tc toxins.</title>
        <authorList>
            <person name="Yang F."/>
            <person name="You Y."/>
            <person name="Lai Q."/>
            <person name="Xu L."/>
            <person name="Li F."/>
        </authorList>
    </citation>
    <scope>NUCLEOTIDE SEQUENCE</scope>
    <source>
        <strain evidence="1">Vp-HL-202005</strain>
        <plasmid evidence="1">pHLA</plasmid>
    </source>
</reference>
<dbReference type="AlphaFoldDB" id="A0AA47JMX4"/>
<gene>
    <name evidence="1" type="ORF">O1Q84_25945</name>
</gene>
<keyword evidence="1" id="KW-0614">Plasmid</keyword>
<evidence type="ECO:0000313" key="1">
    <source>
        <dbReference type="EMBL" id="WAT93767.1"/>
    </source>
</evidence>
<protein>
    <submittedName>
        <fullName evidence="1">Uncharacterized protein</fullName>
    </submittedName>
</protein>
<proteinExistence type="predicted"/>
<dbReference type="EMBL" id="CP114196">
    <property type="protein sequence ID" value="WAT93767.1"/>
    <property type="molecule type" value="Genomic_DNA"/>
</dbReference>
<sequence length="69" mass="7601">MFKYLPIAAFQAESLPETNAIATTPDKTEYYLDIAAAKELSVYDQLVDIEPEIATLAESGTEVINLSVY</sequence>
<evidence type="ECO:0000313" key="2">
    <source>
        <dbReference type="Proteomes" id="UP001156560"/>
    </source>
</evidence>
<organism evidence="1 2">
    <name type="scientific">Vibrio parahaemolyticus</name>
    <dbReference type="NCBI Taxonomy" id="670"/>
    <lineage>
        <taxon>Bacteria</taxon>
        <taxon>Pseudomonadati</taxon>
        <taxon>Pseudomonadota</taxon>
        <taxon>Gammaproteobacteria</taxon>
        <taxon>Vibrionales</taxon>
        <taxon>Vibrionaceae</taxon>
        <taxon>Vibrio</taxon>
    </lineage>
</organism>
<accession>A0AA47JMX4</accession>
<dbReference type="Proteomes" id="UP001156560">
    <property type="component" value="Plasmid pHLA"/>
</dbReference>
<name>A0AA47JMX4_VIBPH</name>
<geneLocation type="plasmid" evidence="1 2">
    <name>pHLA</name>
</geneLocation>
<dbReference type="RefSeq" id="WP_025636820.1">
    <property type="nucleotide sequence ID" value="NZ_CP114196.1"/>
</dbReference>